<dbReference type="Pfam" id="PF19953">
    <property type="entry name" value="EACC1"/>
    <property type="match status" value="1"/>
</dbReference>
<dbReference type="InterPro" id="IPR045428">
    <property type="entry name" value="EACC1"/>
</dbReference>
<proteinExistence type="predicted"/>
<sequence length="122" mass="13116">MLITVRCPEGPTESELRSLAVWLESDRSVGRYLNAELTTDRPRVPGQQGDGIDILSLIFSSGFSAASLAAAIASWRATRPQPPMLVVERPGGTRIEIHGTSPAESEALVRRLLGDDQADSDS</sequence>
<protein>
    <submittedName>
        <fullName evidence="1">Uncharacterized protein</fullName>
    </submittedName>
</protein>
<keyword evidence="2" id="KW-1185">Reference proteome</keyword>
<dbReference type="Proteomes" id="UP000598297">
    <property type="component" value="Unassembled WGS sequence"/>
</dbReference>
<organism evidence="1 2">
    <name type="scientific">Streptomyces boluensis</name>
    <dbReference type="NCBI Taxonomy" id="1775135"/>
    <lineage>
        <taxon>Bacteria</taxon>
        <taxon>Bacillati</taxon>
        <taxon>Actinomycetota</taxon>
        <taxon>Actinomycetes</taxon>
        <taxon>Kitasatosporales</taxon>
        <taxon>Streptomycetaceae</taxon>
        <taxon>Streptomyces</taxon>
    </lineage>
</organism>
<dbReference type="EMBL" id="JAAAHS010000001">
    <property type="protein sequence ID" value="NBE49899.1"/>
    <property type="molecule type" value="Genomic_DNA"/>
</dbReference>
<comment type="caution">
    <text evidence="1">The sequence shown here is derived from an EMBL/GenBank/DDBJ whole genome shotgun (WGS) entry which is preliminary data.</text>
</comment>
<dbReference type="RefSeq" id="WP_161692772.1">
    <property type="nucleotide sequence ID" value="NZ_JAAAHS010000001.1"/>
</dbReference>
<evidence type="ECO:0000313" key="2">
    <source>
        <dbReference type="Proteomes" id="UP000598297"/>
    </source>
</evidence>
<dbReference type="OrthoDB" id="3626734at2"/>
<accession>A0A964XI71</accession>
<dbReference type="AlphaFoldDB" id="A0A964XI71"/>
<name>A0A964XI71_9ACTN</name>
<gene>
    <name evidence="1" type="ORF">GUY60_00345</name>
</gene>
<reference evidence="1" key="1">
    <citation type="submission" date="2020-01" db="EMBL/GenBank/DDBJ databases">
        <title>Whole-genome analyses of novel actinobacteria.</title>
        <authorList>
            <person name="Sahin N."/>
        </authorList>
    </citation>
    <scope>NUCLEOTIDE SEQUENCE</scope>
    <source>
        <strain evidence="1">YC537</strain>
    </source>
</reference>
<evidence type="ECO:0000313" key="1">
    <source>
        <dbReference type="EMBL" id="NBE49899.1"/>
    </source>
</evidence>